<comment type="caution">
    <text evidence="2">The sequence shown here is derived from an EMBL/GenBank/DDBJ whole genome shotgun (WGS) entry which is preliminary data.</text>
</comment>
<accession>A0A923SK35</accession>
<keyword evidence="1" id="KW-1133">Transmembrane helix</keyword>
<keyword evidence="1" id="KW-0472">Membrane</keyword>
<reference evidence="2" key="1">
    <citation type="submission" date="2020-08" db="EMBL/GenBank/DDBJ databases">
        <title>Pontibacter sp. SD6 16S ribosomal RNA gene Genome sequencing and assembly.</title>
        <authorList>
            <person name="Kang M."/>
        </authorList>
    </citation>
    <scope>NUCLEOTIDE SEQUENCE</scope>
    <source>
        <strain evidence="2">SD6</strain>
    </source>
</reference>
<keyword evidence="3" id="KW-1185">Reference proteome</keyword>
<evidence type="ECO:0000313" key="2">
    <source>
        <dbReference type="EMBL" id="MBC5994463.1"/>
    </source>
</evidence>
<evidence type="ECO:0000313" key="3">
    <source>
        <dbReference type="Proteomes" id="UP000603640"/>
    </source>
</evidence>
<keyword evidence="1" id="KW-0812">Transmembrane</keyword>
<dbReference type="AlphaFoldDB" id="A0A923SK35"/>
<evidence type="ECO:0000256" key="1">
    <source>
        <dbReference type="SAM" id="Phobius"/>
    </source>
</evidence>
<name>A0A923SK35_9BACT</name>
<dbReference type="EMBL" id="JACRVF010000005">
    <property type="protein sequence ID" value="MBC5994463.1"/>
    <property type="molecule type" value="Genomic_DNA"/>
</dbReference>
<protein>
    <submittedName>
        <fullName evidence="2">Uncharacterized protein</fullName>
    </submittedName>
</protein>
<dbReference type="RefSeq" id="WP_187068484.1">
    <property type="nucleotide sequence ID" value="NZ_JACRVF010000005.1"/>
</dbReference>
<proteinExistence type="predicted"/>
<dbReference type="Proteomes" id="UP000603640">
    <property type="component" value="Unassembled WGS sequence"/>
</dbReference>
<organism evidence="2 3">
    <name type="scientific">Pontibacter cellulosilyticus</name>
    <dbReference type="NCBI Taxonomy" id="1720253"/>
    <lineage>
        <taxon>Bacteria</taxon>
        <taxon>Pseudomonadati</taxon>
        <taxon>Bacteroidota</taxon>
        <taxon>Cytophagia</taxon>
        <taxon>Cytophagales</taxon>
        <taxon>Hymenobacteraceae</taxon>
        <taxon>Pontibacter</taxon>
    </lineage>
</organism>
<gene>
    <name evidence="2" type="ORF">H8S84_16590</name>
</gene>
<sequence>MAEINIERKKRPVWPWLLLIVILALLGWAIYELVTENTVVEEEVEVGYVMPAGTLPLLV</sequence>
<feature type="transmembrane region" description="Helical" evidence="1">
    <location>
        <begin position="12"/>
        <end position="31"/>
    </location>
</feature>